<evidence type="ECO:0000256" key="8">
    <source>
        <dbReference type="SAM" id="MobiDB-lite"/>
    </source>
</evidence>
<dbReference type="PANTHER" id="PTHR34992">
    <property type="entry name" value="HYPHAL ANASTAMOSIS-7 PROTEIN"/>
    <property type="match status" value="1"/>
</dbReference>
<dbReference type="Proteomes" id="UP001373714">
    <property type="component" value="Unassembled WGS sequence"/>
</dbReference>
<feature type="domain" description="Copper acquisition factor BIM1-like" evidence="10">
    <location>
        <begin position="27"/>
        <end position="164"/>
    </location>
</feature>
<name>A0AAV9V583_9PEZI</name>
<dbReference type="PANTHER" id="PTHR34992:SF1">
    <property type="entry name" value="COPPER ACQUISITION FACTOR BIM1-LIKE DOMAIN-CONTAINING PROTEIN"/>
    <property type="match status" value="1"/>
</dbReference>
<keyword evidence="12" id="KW-1185">Reference proteome</keyword>
<evidence type="ECO:0000313" key="11">
    <source>
        <dbReference type="EMBL" id="KAK6353934.1"/>
    </source>
</evidence>
<dbReference type="GO" id="GO:0005886">
    <property type="term" value="C:plasma membrane"/>
    <property type="evidence" value="ECO:0007669"/>
    <property type="project" value="UniProtKB-SubCell"/>
</dbReference>
<keyword evidence="9" id="KW-1133">Transmembrane helix</keyword>
<dbReference type="GO" id="GO:0098552">
    <property type="term" value="C:side of membrane"/>
    <property type="evidence" value="ECO:0007669"/>
    <property type="project" value="UniProtKB-KW"/>
</dbReference>
<dbReference type="EMBL" id="JAVHNS010000005">
    <property type="protein sequence ID" value="KAK6353934.1"/>
    <property type="molecule type" value="Genomic_DNA"/>
</dbReference>
<feature type="compositionally biased region" description="Low complexity" evidence="8">
    <location>
        <begin position="183"/>
        <end position="202"/>
    </location>
</feature>
<dbReference type="InterPro" id="IPR046936">
    <property type="entry name" value="BIM1-like"/>
</dbReference>
<gene>
    <name evidence="11" type="ORF">TWF730_008354</name>
</gene>
<sequence>MTRNGFRHWGNFPSICLIVAAIITLVNGHFVLQIPSSIGFSDIKESEGPCGGFDITSRSKVTDWPIGGYPVGVVSTHPNAHWQIRAALLENTQEFVDLIPNIVQDGLGNFCLGTVPGIADWVGKDAVLQVVQTAVDGQLYQCAAIKFVDGAAASIPGNCRNGSGIVASIDPEYTGTATVPIGPAPTTTTGPAASTSPASSTANRPINPPLLGLLATVICLLDSVLDLSGTF</sequence>
<evidence type="ECO:0000256" key="6">
    <source>
        <dbReference type="ARBA" id="ARBA00023180"/>
    </source>
</evidence>
<dbReference type="InterPro" id="IPR046530">
    <property type="entry name" value="BIM1-like_dom"/>
</dbReference>
<comment type="subcellular location">
    <subcellularLocation>
        <location evidence="1">Cell membrane</location>
        <topology evidence="1">Lipid-anchor</topology>
        <topology evidence="1">GPI-anchor</topology>
    </subcellularLocation>
</comment>
<proteinExistence type="predicted"/>
<evidence type="ECO:0000256" key="2">
    <source>
        <dbReference type="ARBA" id="ARBA00022475"/>
    </source>
</evidence>
<evidence type="ECO:0000256" key="1">
    <source>
        <dbReference type="ARBA" id="ARBA00004609"/>
    </source>
</evidence>
<dbReference type="CDD" id="cd21176">
    <property type="entry name" value="LPMO_auxiliary-like"/>
    <property type="match status" value="1"/>
</dbReference>
<dbReference type="AlphaFoldDB" id="A0AAV9V583"/>
<keyword evidence="4" id="KW-0732">Signal</keyword>
<keyword evidence="3" id="KW-0336">GPI-anchor</keyword>
<evidence type="ECO:0000256" key="7">
    <source>
        <dbReference type="ARBA" id="ARBA00023288"/>
    </source>
</evidence>
<accession>A0AAV9V583</accession>
<evidence type="ECO:0000256" key="9">
    <source>
        <dbReference type="SAM" id="Phobius"/>
    </source>
</evidence>
<feature type="region of interest" description="Disordered" evidence="8">
    <location>
        <begin position="183"/>
        <end position="203"/>
    </location>
</feature>
<feature type="transmembrane region" description="Helical" evidence="9">
    <location>
        <begin position="12"/>
        <end position="32"/>
    </location>
</feature>
<keyword evidence="9" id="KW-0812">Transmembrane</keyword>
<comment type="caution">
    <text evidence="11">The sequence shown here is derived from an EMBL/GenBank/DDBJ whole genome shotgun (WGS) entry which is preliminary data.</text>
</comment>
<evidence type="ECO:0000259" key="10">
    <source>
        <dbReference type="Pfam" id="PF20238"/>
    </source>
</evidence>
<keyword evidence="2" id="KW-1003">Cell membrane</keyword>
<dbReference type="Pfam" id="PF20238">
    <property type="entry name" value="BIM1-like_dom"/>
    <property type="match status" value="1"/>
</dbReference>
<evidence type="ECO:0000256" key="4">
    <source>
        <dbReference type="ARBA" id="ARBA00022729"/>
    </source>
</evidence>
<organism evidence="11 12">
    <name type="scientific">Orbilia blumenaviensis</name>
    <dbReference type="NCBI Taxonomy" id="1796055"/>
    <lineage>
        <taxon>Eukaryota</taxon>
        <taxon>Fungi</taxon>
        <taxon>Dikarya</taxon>
        <taxon>Ascomycota</taxon>
        <taxon>Pezizomycotina</taxon>
        <taxon>Orbiliomycetes</taxon>
        <taxon>Orbiliales</taxon>
        <taxon>Orbiliaceae</taxon>
        <taxon>Orbilia</taxon>
    </lineage>
</organism>
<keyword evidence="5 9" id="KW-0472">Membrane</keyword>
<evidence type="ECO:0000313" key="12">
    <source>
        <dbReference type="Proteomes" id="UP001373714"/>
    </source>
</evidence>
<reference evidence="11 12" key="1">
    <citation type="submission" date="2019-10" db="EMBL/GenBank/DDBJ databases">
        <authorList>
            <person name="Palmer J.M."/>
        </authorList>
    </citation>
    <scope>NUCLEOTIDE SEQUENCE [LARGE SCALE GENOMIC DNA]</scope>
    <source>
        <strain evidence="11 12">TWF730</strain>
    </source>
</reference>
<evidence type="ECO:0000256" key="5">
    <source>
        <dbReference type="ARBA" id="ARBA00023136"/>
    </source>
</evidence>
<keyword evidence="7" id="KW-0449">Lipoprotein</keyword>
<evidence type="ECO:0000256" key="3">
    <source>
        <dbReference type="ARBA" id="ARBA00022622"/>
    </source>
</evidence>
<protein>
    <recommendedName>
        <fullName evidence="10">Copper acquisition factor BIM1-like domain-containing protein</fullName>
    </recommendedName>
</protein>
<keyword evidence="6" id="KW-0325">Glycoprotein</keyword>